<reference evidence="1 2" key="1">
    <citation type="submission" date="2019-11" db="EMBL/GenBank/DDBJ databases">
        <authorList>
            <person name="Dong K."/>
        </authorList>
    </citation>
    <scope>NUCLEOTIDE SEQUENCE [LARGE SCALE GENOMIC DNA]</scope>
    <source>
        <strain evidence="1 2">JCM 17370</strain>
    </source>
</reference>
<name>A0A844GYH6_9RHOB</name>
<sequence>MAKIATLSVDEPVNIDMNRLGQIVSELGQATATEVIGAALEQLALALGRTSTALERGELARAVSHAEQLSRLAWQVGLVTLAAVAVDVGRCAECRDMGALAATSARLKRIGNRSLLEIWDQPDPA</sequence>
<dbReference type="EMBL" id="WMIF01000002">
    <property type="protein sequence ID" value="MTH33542.1"/>
    <property type="molecule type" value="Genomic_DNA"/>
</dbReference>
<dbReference type="OrthoDB" id="7873775at2"/>
<dbReference type="InterPro" id="IPR036641">
    <property type="entry name" value="HPT_dom_sf"/>
</dbReference>
<dbReference type="SUPFAM" id="SSF47226">
    <property type="entry name" value="Histidine-containing phosphotransfer domain, HPT domain"/>
    <property type="match status" value="1"/>
</dbReference>
<comment type="caution">
    <text evidence="1">The sequence shown here is derived from an EMBL/GenBank/DDBJ whole genome shotgun (WGS) entry which is preliminary data.</text>
</comment>
<dbReference type="AlphaFoldDB" id="A0A844GYH6"/>
<protein>
    <submittedName>
        <fullName evidence="1">Uncharacterized protein</fullName>
    </submittedName>
</protein>
<proteinExistence type="predicted"/>
<dbReference type="Proteomes" id="UP000442533">
    <property type="component" value="Unassembled WGS sequence"/>
</dbReference>
<keyword evidence="2" id="KW-1185">Reference proteome</keyword>
<accession>A0A844GYH6</accession>
<gene>
    <name evidence="1" type="ORF">GL279_02890</name>
</gene>
<dbReference type="GO" id="GO:0000160">
    <property type="term" value="P:phosphorelay signal transduction system"/>
    <property type="evidence" value="ECO:0007669"/>
    <property type="project" value="InterPro"/>
</dbReference>
<evidence type="ECO:0000313" key="1">
    <source>
        <dbReference type="EMBL" id="MTH33542.1"/>
    </source>
</evidence>
<organism evidence="1 2">
    <name type="scientific">Paracoccus limosus</name>
    <dbReference type="NCBI Taxonomy" id="913252"/>
    <lineage>
        <taxon>Bacteria</taxon>
        <taxon>Pseudomonadati</taxon>
        <taxon>Pseudomonadota</taxon>
        <taxon>Alphaproteobacteria</taxon>
        <taxon>Rhodobacterales</taxon>
        <taxon>Paracoccaceae</taxon>
        <taxon>Paracoccus</taxon>
    </lineage>
</organism>
<dbReference type="RefSeq" id="WP_155063108.1">
    <property type="nucleotide sequence ID" value="NZ_WMIF01000002.1"/>
</dbReference>
<evidence type="ECO:0000313" key="2">
    <source>
        <dbReference type="Proteomes" id="UP000442533"/>
    </source>
</evidence>